<organism evidence="2 3">
    <name type="scientific">Brucella gallinifaecis</name>
    <dbReference type="NCBI Taxonomy" id="215590"/>
    <lineage>
        <taxon>Bacteria</taxon>
        <taxon>Pseudomonadati</taxon>
        <taxon>Pseudomonadota</taxon>
        <taxon>Alphaproteobacteria</taxon>
        <taxon>Hyphomicrobiales</taxon>
        <taxon>Brucellaceae</taxon>
        <taxon>Brucella/Ochrobactrum group</taxon>
        <taxon>Brucella</taxon>
    </lineage>
</organism>
<protein>
    <recommendedName>
        <fullName evidence="4">Lipoprotein</fullName>
    </recommendedName>
</protein>
<evidence type="ECO:0000256" key="1">
    <source>
        <dbReference type="SAM" id="SignalP"/>
    </source>
</evidence>
<feature type="signal peptide" evidence="1">
    <location>
        <begin position="1"/>
        <end position="21"/>
    </location>
</feature>
<proteinExistence type="predicted"/>
<dbReference type="RefSeq" id="WP_140904531.1">
    <property type="nucleotide sequence ID" value="NZ_JBHTMD010000007.1"/>
</dbReference>
<accession>A0A502BPL1</accession>
<dbReference type="EMBL" id="VEWJ01000004">
    <property type="protein sequence ID" value="TPF75760.1"/>
    <property type="molecule type" value="Genomic_DNA"/>
</dbReference>
<name>A0A502BPL1_9HYPH</name>
<sequence length="133" mass="14201">MKNKTIALAALSALAMIAACAPKPSPSPASTNVSKAALATMERIALGANKCWFKSRDKDFRGYAFAPELNSFTGRPRMLVVPARNLAGRPLLVVQAEGNPARIEAFGPMMHQAQSSRISADINRWASGQKDCG</sequence>
<evidence type="ECO:0000313" key="2">
    <source>
        <dbReference type="EMBL" id="TPF75760.1"/>
    </source>
</evidence>
<gene>
    <name evidence="2" type="ORF">FHY56_07385</name>
</gene>
<keyword evidence="3" id="KW-1185">Reference proteome</keyword>
<evidence type="ECO:0008006" key="4">
    <source>
        <dbReference type="Google" id="ProtNLM"/>
    </source>
</evidence>
<comment type="caution">
    <text evidence="2">The sequence shown here is derived from an EMBL/GenBank/DDBJ whole genome shotgun (WGS) entry which is preliminary data.</text>
</comment>
<reference evidence="2 3" key="1">
    <citation type="journal article" date="2003" name="Int. J. Syst. Evol. Microbiol.">
        <title>Towards a standardized format for the description of a novel species (of an established genus): Ochrobactrum gallinifaecis sp. nov.</title>
        <authorList>
            <person name="Kampfer P."/>
            <person name="Buczolits S."/>
            <person name="Albrecht A."/>
            <person name="Busse H.J."/>
            <person name="Stackebrandt E."/>
        </authorList>
    </citation>
    <scope>NUCLEOTIDE SEQUENCE [LARGE SCALE GENOMIC DNA]</scope>
    <source>
        <strain evidence="2 3">ISO 196</strain>
    </source>
</reference>
<dbReference type="OrthoDB" id="8419513at2"/>
<keyword evidence="1" id="KW-0732">Signal</keyword>
<dbReference type="AlphaFoldDB" id="A0A502BPL1"/>
<feature type="chain" id="PRO_5021354558" description="Lipoprotein" evidence="1">
    <location>
        <begin position="22"/>
        <end position="133"/>
    </location>
</feature>
<dbReference type="Proteomes" id="UP000315388">
    <property type="component" value="Unassembled WGS sequence"/>
</dbReference>
<evidence type="ECO:0000313" key="3">
    <source>
        <dbReference type="Proteomes" id="UP000315388"/>
    </source>
</evidence>
<dbReference type="PROSITE" id="PS51257">
    <property type="entry name" value="PROKAR_LIPOPROTEIN"/>
    <property type="match status" value="1"/>
</dbReference>